<evidence type="ECO:0000313" key="2">
    <source>
        <dbReference type="Proteomes" id="UP001142592"/>
    </source>
</evidence>
<dbReference type="RefSeq" id="WP_010600247.1">
    <property type="nucleotide sequence ID" value="NZ_JAPJUH010000002.1"/>
</dbReference>
<gene>
    <name evidence="1" type="ORF">OQZ29_08945</name>
</gene>
<organism evidence="1 2">
    <name type="scientific">Pedobacter agri</name>
    <dbReference type="NCBI Taxonomy" id="454586"/>
    <lineage>
        <taxon>Bacteria</taxon>
        <taxon>Pseudomonadati</taxon>
        <taxon>Bacteroidota</taxon>
        <taxon>Sphingobacteriia</taxon>
        <taxon>Sphingobacteriales</taxon>
        <taxon>Sphingobacteriaceae</taxon>
        <taxon>Pedobacter</taxon>
    </lineage>
</organism>
<keyword evidence="2" id="KW-1185">Reference proteome</keyword>
<sequence>MIEISHNTPLSKLNSLKIGDTVIDDYESSGKIVKITKAKQPGFIEFKLLLDNRQSIYLIKC</sequence>
<reference evidence="1" key="1">
    <citation type="submission" date="2022-11" db="EMBL/GenBank/DDBJ databases">
        <authorList>
            <person name="Graham C."/>
            <person name="Newman J.D."/>
        </authorList>
    </citation>
    <scope>NUCLEOTIDE SEQUENCE</scope>
    <source>
        <strain evidence="1">DSM 19486</strain>
    </source>
</reference>
<dbReference type="Proteomes" id="UP001142592">
    <property type="component" value="Unassembled WGS sequence"/>
</dbReference>
<dbReference type="AlphaFoldDB" id="A0A9X3I9C8"/>
<accession>A0A9X3I9C8</accession>
<protein>
    <submittedName>
        <fullName evidence="1">Uncharacterized protein</fullName>
    </submittedName>
</protein>
<dbReference type="EMBL" id="JAPJUH010000002">
    <property type="protein sequence ID" value="MCX3264869.1"/>
    <property type="molecule type" value="Genomic_DNA"/>
</dbReference>
<comment type="caution">
    <text evidence="1">The sequence shown here is derived from an EMBL/GenBank/DDBJ whole genome shotgun (WGS) entry which is preliminary data.</text>
</comment>
<name>A0A9X3I9C8_9SPHI</name>
<evidence type="ECO:0000313" key="1">
    <source>
        <dbReference type="EMBL" id="MCX3264869.1"/>
    </source>
</evidence>
<proteinExistence type="predicted"/>